<keyword evidence="5 6" id="KW-0472">Membrane</keyword>
<dbReference type="PANTHER" id="PTHR32322:SF2">
    <property type="entry name" value="EAMA DOMAIN-CONTAINING PROTEIN"/>
    <property type="match status" value="1"/>
</dbReference>
<dbReference type="PANTHER" id="PTHR32322">
    <property type="entry name" value="INNER MEMBRANE TRANSPORTER"/>
    <property type="match status" value="1"/>
</dbReference>
<feature type="transmembrane region" description="Helical" evidence="6">
    <location>
        <begin position="97"/>
        <end position="115"/>
    </location>
</feature>
<evidence type="ECO:0000313" key="8">
    <source>
        <dbReference type="EMBL" id="SHG88870.1"/>
    </source>
</evidence>
<feature type="transmembrane region" description="Helical" evidence="6">
    <location>
        <begin position="227"/>
        <end position="249"/>
    </location>
</feature>
<dbReference type="AlphaFoldDB" id="A0A1M5NH78"/>
<dbReference type="STRING" id="634436.SAMN05216361_3234"/>
<reference evidence="9" key="1">
    <citation type="submission" date="2016-11" db="EMBL/GenBank/DDBJ databases">
        <authorList>
            <person name="Varghese N."/>
            <person name="Submissions S."/>
        </authorList>
    </citation>
    <scope>NUCLEOTIDE SEQUENCE [LARGE SCALE GENOMIC DNA]</scope>
    <source>
        <strain evidence="9">CGMCC 1.8995</strain>
    </source>
</reference>
<dbReference type="RefSeq" id="WP_073324200.1">
    <property type="nucleotide sequence ID" value="NZ_FQWD01000005.1"/>
</dbReference>
<dbReference type="GO" id="GO:0016020">
    <property type="term" value="C:membrane"/>
    <property type="evidence" value="ECO:0007669"/>
    <property type="project" value="UniProtKB-SubCell"/>
</dbReference>
<dbReference type="EMBL" id="FQWD01000005">
    <property type="protein sequence ID" value="SHG88870.1"/>
    <property type="molecule type" value="Genomic_DNA"/>
</dbReference>
<accession>A0A1M5NH78</accession>
<feature type="transmembrane region" description="Helical" evidence="6">
    <location>
        <begin position="73"/>
        <end position="91"/>
    </location>
</feature>
<evidence type="ECO:0000256" key="3">
    <source>
        <dbReference type="ARBA" id="ARBA00022692"/>
    </source>
</evidence>
<evidence type="ECO:0000256" key="2">
    <source>
        <dbReference type="ARBA" id="ARBA00007362"/>
    </source>
</evidence>
<keyword evidence="9" id="KW-1185">Reference proteome</keyword>
<feature type="transmembrane region" description="Helical" evidence="6">
    <location>
        <begin position="127"/>
        <end position="144"/>
    </location>
</feature>
<proteinExistence type="inferred from homology"/>
<feature type="domain" description="EamA" evidence="7">
    <location>
        <begin position="165"/>
        <end position="293"/>
    </location>
</feature>
<keyword evidence="3 6" id="KW-0812">Transmembrane</keyword>
<dbReference type="InterPro" id="IPR037185">
    <property type="entry name" value="EmrE-like"/>
</dbReference>
<dbReference type="SUPFAM" id="SSF103481">
    <property type="entry name" value="Multidrug resistance efflux transporter EmrE"/>
    <property type="match status" value="2"/>
</dbReference>
<feature type="transmembrane region" description="Helical" evidence="6">
    <location>
        <begin position="196"/>
        <end position="215"/>
    </location>
</feature>
<protein>
    <submittedName>
        <fullName evidence="8">Drug/metabolite transporter, DME family</fullName>
    </submittedName>
</protein>
<evidence type="ECO:0000256" key="4">
    <source>
        <dbReference type="ARBA" id="ARBA00022989"/>
    </source>
</evidence>
<feature type="transmembrane region" description="Helical" evidence="6">
    <location>
        <begin position="164"/>
        <end position="184"/>
    </location>
</feature>
<name>A0A1M5NH78_9ALTE</name>
<comment type="similarity">
    <text evidence="2">Belongs to the EamA transporter family.</text>
</comment>
<gene>
    <name evidence="8" type="ORF">SAMN05216361_3234</name>
</gene>
<organism evidence="8 9">
    <name type="scientific">Marisediminitalea aggregata</name>
    <dbReference type="NCBI Taxonomy" id="634436"/>
    <lineage>
        <taxon>Bacteria</taxon>
        <taxon>Pseudomonadati</taxon>
        <taxon>Pseudomonadota</taxon>
        <taxon>Gammaproteobacteria</taxon>
        <taxon>Alteromonadales</taxon>
        <taxon>Alteromonadaceae</taxon>
        <taxon>Marisediminitalea</taxon>
    </lineage>
</organism>
<dbReference type="OrthoDB" id="9787117at2"/>
<feature type="transmembrane region" description="Helical" evidence="6">
    <location>
        <begin position="38"/>
        <end position="61"/>
    </location>
</feature>
<evidence type="ECO:0000313" key="9">
    <source>
        <dbReference type="Proteomes" id="UP000184520"/>
    </source>
</evidence>
<evidence type="ECO:0000256" key="1">
    <source>
        <dbReference type="ARBA" id="ARBA00004141"/>
    </source>
</evidence>
<feature type="transmembrane region" description="Helical" evidence="6">
    <location>
        <begin position="282"/>
        <end position="300"/>
    </location>
</feature>
<feature type="domain" description="EamA" evidence="7">
    <location>
        <begin position="10"/>
        <end position="142"/>
    </location>
</feature>
<feature type="transmembrane region" description="Helical" evidence="6">
    <location>
        <begin position="256"/>
        <end position="276"/>
    </location>
</feature>
<keyword evidence="4 6" id="KW-1133">Transmembrane helix</keyword>
<dbReference type="InterPro" id="IPR050638">
    <property type="entry name" value="AA-Vitamin_Transporters"/>
</dbReference>
<dbReference type="Pfam" id="PF00892">
    <property type="entry name" value="EamA"/>
    <property type="match status" value="2"/>
</dbReference>
<comment type="subcellular location">
    <subcellularLocation>
        <location evidence="1">Membrane</location>
        <topology evidence="1">Multi-pass membrane protein</topology>
    </subcellularLocation>
</comment>
<dbReference type="Proteomes" id="UP000184520">
    <property type="component" value="Unassembled WGS sequence"/>
</dbReference>
<evidence type="ECO:0000256" key="5">
    <source>
        <dbReference type="ARBA" id="ARBA00023136"/>
    </source>
</evidence>
<evidence type="ECO:0000256" key="6">
    <source>
        <dbReference type="SAM" id="Phobius"/>
    </source>
</evidence>
<evidence type="ECO:0000259" key="7">
    <source>
        <dbReference type="Pfam" id="PF00892"/>
    </source>
</evidence>
<dbReference type="InterPro" id="IPR000620">
    <property type="entry name" value="EamA_dom"/>
</dbReference>
<sequence>MTHSSSHYYLGVLAVVVASVLWGTTGTAATFAPDVSSLGIAAVSMGCGGLLQALIAWRFIARQWTELKQHRSLVLWGALNVAIYPLAFYSSMRLSGVTIGTVVSIGMAPVAAAIIERLFDKQRLNTRWIVSIFLGVLGVILLASAKPQHSAAPQNSELSQWYNFFGIALGLIAAFTYAMYSWVAHRLIQRQVHSRAAMGSMFGVGGLCLLPVLLLTGAELLASTNNFMVGAYMAAVPMFMGYLLFGYGLRSIRASLATIITLLEPVVAAILAMWIVGESLSWVGWSGIGLISSCLLIATIKRKASPSPVATSAETAASA</sequence>